<dbReference type="SUPFAM" id="SSF53474">
    <property type="entry name" value="alpha/beta-Hydrolases"/>
    <property type="match status" value="1"/>
</dbReference>
<sequence length="328" mass="34682">MARSLEVQWTLGSTRVFGTLTMPEGPGPFAAVVMAAGSGPTDRDWKSPLLPGHNGSARLLAEALADAGYASLRYDKRAAGPHAVENMQVLAGSLSMESHREEYAGAVSLLASRPDIRAEAIVGLGHSEGTLHVLHYQLERPSVPLAGMILAAPPGRAVGVVARWQLAAQAAAIPHGDALLDLYDQAIARFLAGRAAEPDSTLPDGVKQLIAGLESPANLPFSRELWGAESASLVAQVAVPTLIVTGKKDIQVDWELDGAPLEAASQGMSHITLRYPDHANHALKYEPKGRSTLNAADVAAAYNAGNVQLDPETLTMILDWLRSKIPQP</sequence>
<dbReference type="GO" id="GO:0052689">
    <property type="term" value="F:carboxylic ester hydrolase activity"/>
    <property type="evidence" value="ECO:0007669"/>
    <property type="project" value="TreeGrafter"/>
</dbReference>
<dbReference type="PANTHER" id="PTHR43265">
    <property type="entry name" value="ESTERASE ESTD"/>
    <property type="match status" value="1"/>
</dbReference>
<evidence type="ECO:0000313" key="1">
    <source>
        <dbReference type="EMBL" id="NMP21692.1"/>
    </source>
</evidence>
<dbReference type="AlphaFoldDB" id="A0A7Y0Q1Q1"/>
<dbReference type="Gene3D" id="3.40.50.1820">
    <property type="entry name" value="alpha/beta hydrolase"/>
    <property type="match status" value="1"/>
</dbReference>
<dbReference type="Proteomes" id="UP000533476">
    <property type="component" value="Unassembled WGS sequence"/>
</dbReference>
<dbReference type="InterPro" id="IPR029058">
    <property type="entry name" value="AB_hydrolase_fold"/>
</dbReference>
<dbReference type="InterPro" id="IPR053145">
    <property type="entry name" value="AB_hydrolase_Est10"/>
</dbReference>
<accession>A0A7Y0Q1Q1</accession>
<name>A0A7Y0Q1Q1_9FIRM</name>
<dbReference type="PANTHER" id="PTHR43265:SF1">
    <property type="entry name" value="ESTERASE ESTD"/>
    <property type="match status" value="1"/>
</dbReference>
<evidence type="ECO:0000313" key="2">
    <source>
        <dbReference type="Proteomes" id="UP000533476"/>
    </source>
</evidence>
<dbReference type="EMBL" id="JABBVZ010000011">
    <property type="protein sequence ID" value="NMP21692.1"/>
    <property type="molecule type" value="Genomic_DNA"/>
</dbReference>
<reference evidence="1 2" key="1">
    <citation type="submission" date="2020-04" db="EMBL/GenBank/DDBJ databases">
        <authorList>
            <person name="Zhang R."/>
            <person name="Schippers A."/>
        </authorList>
    </citation>
    <scope>NUCLEOTIDE SEQUENCE [LARGE SCALE GENOMIC DNA]</scope>
    <source>
        <strain evidence="1 2">DSM 109850</strain>
    </source>
</reference>
<keyword evidence="2" id="KW-1185">Reference proteome</keyword>
<protein>
    <submittedName>
        <fullName evidence="1">Alpha/beta hydrolase</fullName>
    </submittedName>
</protein>
<dbReference type="RefSeq" id="WP_169097311.1">
    <property type="nucleotide sequence ID" value="NZ_JABBVZ010000011.1"/>
</dbReference>
<gene>
    <name evidence="1" type="ORF">HIJ39_04900</name>
</gene>
<organism evidence="1 2">
    <name type="scientific">Sulfobacillus harzensis</name>
    <dbReference type="NCBI Taxonomy" id="2729629"/>
    <lineage>
        <taxon>Bacteria</taxon>
        <taxon>Bacillati</taxon>
        <taxon>Bacillota</taxon>
        <taxon>Clostridia</taxon>
        <taxon>Eubacteriales</taxon>
        <taxon>Clostridiales Family XVII. Incertae Sedis</taxon>
        <taxon>Sulfobacillus</taxon>
    </lineage>
</organism>
<comment type="caution">
    <text evidence="1">The sequence shown here is derived from an EMBL/GenBank/DDBJ whole genome shotgun (WGS) entry which is preliminary data.</text>
</comment>
<proteinExistence type="predicted"/>
<keyword evidence="1" id="KW-0378">Hydrolase</keyword>